<evidence type="ECO:0000313" key="5">
    <source>
        <dbReference type="Proteomes" id="UP001479436"/>
    </source>
</evidence>
<comment type="similarity">
    <text evidence="1">Belongs to the ADIP family.</text>
</comment>
<accession>A0ABR2WA00</accession>
<sequence>MYYEDESIDERYMRPSADDSFTEESFVDEPAYRCEYINGQLAAYGFPSNLNLLEPDRESSKELVNILFVLLKQRQQDVQIRDDLEEKNRRLHDDYERASFLLAKEKSRLEASEREIASTKAKLSVSEKNTKEQIEKSRKLNEELVKMKSNLQLIKTQYAHEIRKKDTENIKLKDRIQKGSVDKASKKPQIKLLNPIAPVKSIRRTASSISDGGKPADLTKDTLIKYQEREEKIIHENGQLRNTLYIIHQELVKMLESDSIQALGMQGNESEAANTDIKHDLRLEHFRLPCEFIVNNIDNETKALIEELHLILEIISSMDLEPKTRTSNDEAVAALHTKLETYRSIIAEQQKLLELALNKQSDAVAVRELESKFKESAIDLIPSKVNLCTLTPAESPQLNSDKKNLTDQ</sequence>
<dbReference type="PANTHER" id="PTHR47057">
    <property type="entry name" value="AFADIN/ALPHA-ACTININ-BINDING"/>
    <property type="match status" value="1"/>
</dbReference>
<evidence type="ECO:0000256" key="1">
    <source>
        <dbReference type="ARBA" id="ARBA00009291"/>
    </source>
</evidence>
<dbReference type="PANTHER" id="PTHR47057:SF1">
    <property type="entry name" value="AFADIN_ALPHA-ACTININ-BINDING PROTEIN"/>
    <property type="match status" value="1"/>
</dbReference>
<dbReference type="EMBL" id="JASJQH010006901">
    <property type="protein sequence ID" value="KAK9728216.1"/>
    <property type="molecule type" value="Genomic_DNA"/>
</dbReference>
<reference evidence="4 5" key="1">
    <citation type="submission" date="2023-04" db="EMBL/GenBank/DDBJ databases">
        <title>Genome of Basidiobolus ranarum AG-B5.</title>
        <authorList>
            <person name="Stajich J.E."/>
            <person name="Carter-House D."/>
            <person name="Gryganskyi A."/>
        </authorList>
    </citation>
    <scope>NUCLEOTIDE SEQUENCE [LARGE SCALE GENOMIC DNA]</scope>
    <source>
        <strain evidence="4 5">AG-B5</strain>
    </source>
</reference>
<keyword evidence="5" id="KW-1185">Reference proteome</keyword>
<gene>
    <name evidence="4" type="ORF">K7432_001218</name>
</gene>
<evidence type="ECO:0000256" key="3">
    <source>
        <dbReference type="SAM" id="Coils"/>
    </source>
</evidence>
<dbReference type="InterPro" id="IPR021622">
    <property type="entry name" value="Afadin/alpha-actinin-bd"/>
</dbReference>
<dbReference type="Pfam" id="PF11559">
    <property type="entry name" value="ADIP"/>
    <property type="match status" value="1"/>
</dbReference>
<dbReference type="Proteomes" id="UP001479436">
    <property type="component" value="Unassembled WGS sequence"/>
</dbReference>
<name>A0ABR2WA00_9FUNG</name>
<evidence type="ECO:0000256" key="2">
    <source>
        <dbReference type="ARBA" id="ARBA00023054"/>
    </source>
</evidence>
<keyword evidence="2 3" id="KW-0175">Coiled coil</keyword>
<proteinExistence type="inferred from homology"/>
<feature type="coiled-coil region" evidence="3">
    <location>
        <begin position="102"/>
        <end position="157"/>
    </location>
</feature>
<organism evidence="4 5">
    <name type="scientific">Basidiobolus ranarum</name>
    <dbReference type="NCBI Taxonomy" id="34480"/>
    <lineage>
        <taxon>Eukaryota</taxon>
        <taxon>Fungi</taxon>
        <taxon>Fungi incertae sedis</taxon>
        <taxon>Zoopagomycota</taxon>
        <taxon>Entomophthoromycotina</taxon>
        <taxon>Basidiobolomycetes</taxon>
        <taxon>Basidiobolales</taxon>
        <taxon>Basidiobolaceae</taxon>
        <taxon>Basidiobolus</taxon>
    </lineage>
</organism>
<protein>
    <recommendedName>
        <fullName evidence="6">Afadin and alpha-actinin-binding-domain-containing protein</fullName>
    </recommendedName>
</protein>
<evidence type="ECO:0008006" key="6">
    <source>
        <dbReference type="Google" id="ProtNLM"/>
    </source>
</evidence>
<evidence type="ECO:0000313" key="4">
    <source>
        <dbReference type="EMBL" id="KAK9728216.1"/>
    </source>
</evidence>
<comment type="caution">
    <text evidence="4">The sequence shown here is derived from an EMBL/GenBank/DDBJ whole genome shotgun (WGS) entry which is preliminary data.</text>
</comment>